<dbReference type="Proteomes" id="UP000044377">
    <property type="component" value="Unassembled WGS sequence"/>
</dbReference>
<keyword evidence="3" id="KW-1185">Reference proteome</keyword>
<proteinExistence type="predicted"/>
<evidence type="ECO:0000313" key="3">
    <source>
        <dbReference type="Proteomes" id="UP000044377"/>
    </source>
</evidence>
<dbReference type="EMBL" id="CGIG01000001">
    <property type="protein sequence ID" value="CPR19146.1"/>
    <property type="molecule type" value="Genomic_DNA"/>
</dbReference>
<name>A0A0G4JYX1_9GAMM</name>
<reference evidence="3" key="1">
    <citation type="submission" date="2015-01" db="EMBL/GenBank/DDBJ databases">
        <authorList>
            <person name="Paterson Steve"/>
        </authorList>
    </citation>
    <scope>NUCLEOTIDE SEQUENCE [LARGE SCALE GENOMIC DNA]</scope>
    <source>
        <strain evidence="3">OBR1</strain>
    </source>
</reference>
<protein>
    <submittedName>
        <fullName evidence="2">27kDa outer membrane protein</fullName>
    </submittedName>
</protein>
<dbReference type="Pfam" id="PF01323">
    <property type="entry name" value="DSBA"/>
    <property type="match status" value="1"/>
</dbReference>
<dbReference type="GO" id="GO:0016491">
    <property type="term" value="F:oxidoreductase activity"/>
    <property type="evidence" value="ECO:0007669"/>
    <property type="project" value="InterPro"/>
</dbReference>
<gene>
    <name evidence="2" type="ORF">BN1221_03602c</name>
</gene>
<dbReference type="InterPro" id="IPR036249">
    <property type="entry name" value="Thioredoxin-like_sf"/>
</dbReference>
<dbReference type="GeneID" id="70909863"/>
<dbReference type="Gene3D" id="3.40.30.10">
    <property type="entry name" value="Glutaredoxin"/>
    <property type="match status" value="1"/>
</dbReference>
<feature type="domain" description="DSBA-like thioredoxin" evidence="1">
    <location>
        <begin position="2"/>
        <end position="158"/>
    </location>
</feature>
<evidence type="ECO:0000259" key="1">
    <source>
        <dbReference type="Pfam" id="PF01323"/>
    </source>
</evidence>
<dbReference type="SUPFAM" id="SSF52833">
    <property type="entry name" value="Thioredoxin-like"/>
    <property type="match status" value="1"/>
</dbReference>
<dbReference type="STRING" id="1109412.BN1221_03602c"/>
<accession>A0A0G4JYX1</accession>
<dbReference type="CDD" id="cd03023">
    <property type="entry name" value="DsbA_Com1_like"/>
    <property type="match status" value="1"/>
</dbReference>
<organism evidence="2 3">
    <name type="scientific">Brenneria goodwinii</name>
    <dbReference type="NCBI Taxonomy" id="1109412"/>
    <lineage>
        <taxon>Bacteria</taxon>
        <taxon>Pseudomonadati</taxon>
        <taxon>Pseudomonadota</taxon>
        <taxon>Gammaproteobacteria</taxon>
        <taxon>Enterobacterales</taxon>
        <taxon>Pectobacteriaceae</taxon>
        <taxon>Brenneria</taxon>
    </lineage>
</organism>
<dbReference type="AlphaFoldDB" id="A0A0G4JYX1"/>
<evidence type="ECO:0000313" key="2">
    <source>
        <dbReference type="EMBL" id="CPR19146.1"/>
    </source>
</evidence>
<sequence>MIEFFDYQCIYCNKMAPIVENVMKANANVKFIFKEWPIFGSRWQASTTAAQTGLSIWQDRASADYLAYHNAIYKTGHNEGALTDKDIADVLKKAGIPIPTPSELARTTATIDNINSLAHKLGLTGTPAFIIMPVSGGNINTITVVPGATDQMTLTSAINKASGH</sequence>
<dbReference type="RefSeq" id="WP_231604186.1">
    <property type="nucleotide sequence ID" value="NZ_CGIG01000001.1"/>
</dbReference>
<dbReference type="InterPro" id="IPR001853">
    <property type="entry name" value="DSBA-like_thioredoxin_dom"/>
</dbReference>